<sequence length="316" mass="34458">MCVTASSQCRTAVAGPRQLCAPTRAHLRWQFGSALSSGLLGKHQCATPSTRQTQIRTATRGASEPVDPESWQRSIGDAFKQQLEAEALAAHEAWLDNTVETRDSKLKQLFQLAYQARLAYDERLAGARESGISDALSPKEMAQAGALCFYEESLKQLVGDLDMSKPEKSRYAPFSVDQSLEPERFSAMQISTMLQQYSSIRHVRLLPDADAFADDIWQCTIGHRGLSAACCSKLERDDRLFGIWLAASALRCVDMTVLSAPEVQLADNKRLGQASDAESQPGTLGDGPSSLPGAISLTWMTICSEPGSTQSSIQHM</sequence>
<reference evidence="2 3" key="1">
    <citation type="journal article" date="2024" name="Nat. Commun.">
        <title>Phylogenomics reveals the evolutionary origins of lichenization in chlorophyte algae.</title>
        <authorList>
            <person name="Puginier C."/>
            <person name="Libourel C."/>
            <person name="Otte J."/>
            <person name="Skaloud P."/>
            <person name="Haon M."/>
            <person name="Grisel S."/>
            <person name="Petersen M."/>
            <person name="Berrin J.G."/>
            <person name="Delaux P.M."/>
            <person name="Dal Grande F."/>
            <person name="Keller J."/>
        </authorList>
    </citation>
    <scope>NUCLEOTIDE SEQUENCE [LARGE SCALE GENOMIC DNA]</scope>
    <source>
        <strain evidence="2 3">SAG 2043</strain>
    </source>
</reference>
<dbReference type="EMBL" id="JALJOR010000003">
    <property type="protein sequence ID" value="KAK9819622.1"/>
    <property type="molecule type" value="Genomic_DNA"/>
</dbReference>
<feature type="compositionally biased region" description="Polar residues" evidence="1">
    <location>
        <begin position="46"/>
        <end position="57"/>
    </location>
</feature>
<gene>
    <name evidence="2" type="ORF">WJX72_000347</name>
</gene>
<comment type="caution">
    <text evidence="2">The sequence shown here is derived from an EMBL/GenBank/DDBJ whole genome shotgun (WGS) entry which is preliminary data.</text>
</comment>
<dbReference type="AlphaFoldDB" id="A0AAW1QE13"/>
<accession>A0AAW1QE13</accession>
<organism evidence="2 3">
    <name type="scientific">[Myrmecia] bisecta</name>
    <dbReference type="NCBI Taxonomy" id="41462"/>
    <lineage>
        <taxon>Eukaryota</taxon>
        <taxon>Viridiplantae</taxon>
        <taxon>Chlorophyta</taxon>
        <taxon>core chlorophytes</taxon>
        <taxon>Trebouxiophyceae</taxon>
        <taxon>Trebouxiales</taxon>
        <taxon>Trebouxiaceae</taxon>
        <taxon>Myrmecia</taxon>
    </lineage>
</organism>
<name>A0AAW1QE13_9CHLO</name>
<keyword evidence="3" id="KW-1185">Reference proteome</keyword>
<protein>
    <submittedName>
        <fullName evidence="2">Uncharacterized protein</fullName>
    </submittedName>
</protein>
<evidence type="ECO:0000256" key="1">
    <source>
        <dbReference type="SAM" id="MobiDB-lite"/>
    </source>
</evidence>
<dbReference type="Proteomes" id="UP001489004">
    <property type="component" value="Unassembled WGS sequence"/>
</dbReference>
<proteinExistence type="predicted"/>
<evidence type="ECO:0000313" key="2">
    <source>
        <dbReference type="EMBL" id="KAK9819622.1"/>
    </source>
</evidence>
<feature type="region of interest" description="Disordered" evidence="1">
    <location>
        <begin position="46"/>
        <end position="70"/>
    </location>
</feature>
<evidence type="ECO:0000313" key="3">
    <source>
        <dbReference type="Proteomes" id="UP001489004"/>
    </source>
</evidence>